<proteinExistence type="predicted"/>
<organism evidence="1 2">
    <name type="scientific">Septoria linicola</name>
    <dbReference type="NCBI Taxonomy" id="215465"/>
    <lineage>
        <taxon>Eukaryota</taxon>
        <taxon>Fungi</taxon>
        <taxon>Dikarya</taxon>
        <taxon>Ascomycota</taxon>
        <taxon>Pezizomycotina</taxon>
        <taxon>Dothideomycetes</taxon>
        <taxon>Dothideomycetidae</taxon>
        <taxon>Mycosphaerellales</taxon>
        <taxon>Mycosphaerellaceae</taxon>
        <taxon>Septoria</taxon>
    </lineage>
</organism>
<evidence type="ECO:0000313" key="1">
    <source>
        <dbReference type="EMBL" id="USW48804.1"/>
    </source>
</evidence>
<keyword evidence="2" id="KW-1185">Reference proteome</keyword>
<protein>
    <submittedName>
        <fullName evidence="1">Uncharacterized protein</fullName>
    </submittedName>
</protein>
<name>A0A9Q9AJ45_9PEZI</name>
<reference evidence="1" key="1">
    <citation type="submission" date="2022-06" db="EMBL/GenBank/DDBJ databases">
        <title>Complete genome sequences of two strains of the flax pathogen Septoria linicola.</title>
        <authorList>
            <person name="Lapalu N."/>
            <person name="Simon A."/>
            <person name="Demenou B."/>
            <person name="Paumier D."/>
            <person name="Guillot M.-P."/>
            <person name="Gout L."/>
            <person name="Valade R."/>
        </authorList>
    </citation>
    <scope>NUCLEOTIDE SEQUENCE</scope>
    <source>
        <strain evidence="1">SE15195</strain>
    </source>
</reference>
<dbReference type="EMBL" id="CP099419">
    <property type="protein sequence ID" value="USW48804.1"/>
    <property type="molecule type" value="Genomic_DNA"/>
</dbReference>
<gene>
    <name evidence="1" type="ORF">Slin15195_G021230</name>
</gene>
<accession>A0A9Q9AJ45</accession>
<dbReference type="Proteomes" id="UP001056384">
    <property type="component" value="Chromosome 2"/>
</dbReference>
<sequence length="220" mass="25568">MSLDAHTSEFSNPCFLLDLLPAELRNNIYELAFTTEHEPGEVVALFDAKPPVKNLLSTCQTVNKEARGMYLEAYRKFWREIKFHHDYDEQPLPTSITQKHCLDRDLDQITNFTLTCHAKVRVGYEHKRICTMVDKSGLWKIDVLRRTPPSQRAVPVEWRYWDTVFVACKAVRDRDSISKRMIGSITVVGGPTAYRESPDRAALSVQIRYMLWWGMPDFLE</sequence>
<dbReference type="AlphaFoldDB" id="A0A9Q9AJ45"/>
<evidence type="ECO:0000313" key="2">
    <source>
        <dbReference type="Proteomes" id="UP001056384"/>
    </source>
</evidence>